<feature type="domain" description="Peptidoglycan binding-like" evidence="3">
    <location>
        <begin position="319"/>
        <end position="372"/>
    </location>
</feature>
<proteinExistence type="predicted"/>
<dbReference type="InterPro" id="IPR036365">
    <property type="entry name" value="PGBD-like_sf"/>
</dbReference>
<feature type="transmembrane region" description="Helical" evidence="2">
    <location>
        <begin position="146"/>
        <end position="169"/>
    </location>
</feature>
<evidence type="ECO:0000313" key="5">
    <source>
        <dbReference type="Proteomes" id="UP000730482"/>
    </source>
</evidence>
<feature type="domain" description="Peptidoglycan binding-like" evidence="3">
    <location>
        <begin position="230"/>
        <end position="287"/>
    </location>
</feature>
<evidence type="ECO:0000256" key="2">
    <source>
        <dbReference type="SAM" id="Phobius"/>
    </source>
</evidence>
<feature type="compositionally biased region" description="Polar residues" evidence="1">
    <location>
        <begin position="1"/>
        <end position="13"/>
    </location>
</feature>
<dbReference type="Pfam" id="PF01471">
    <property type="entry name" value="PG_binding_1"/>
    <property type="match status" value="2"/>
</dbReference>
<dbReference type="InterPro" id="IPR036366">
    <property type="entry name" value="PGBDSf"/>
</dbReference>
<protein>
    <submittedName>
        <fullName evidence="4">Peptidoglycan-binding protein</fullName>
    </submittedName>
</protein>
<keyword evidence="5" id="KW-1185">Reference proteome</keyword>
<dbReference type="EMBL" id="JAAFYZ010000049">
    <property type="protein sequence ID" value="MBS2548473.1"/>
    <property type="molecule type" value="Genomic_DNA"/>
</dbReference>
<evidence type="ECO:0000259" key="3">
    <source>
        <dbReference type="Pfam" id="PF01471"/>
    </source>
</evidence>
<dbReference type="InterPro" id="IPR002477">
    <property type="entry name" value="Peptidoglycan-bd-like"/>
</dbReference>
<dbReference type="Proteomes" id="UP000730482">
    <property type="component" value="Unassembled WGS sequence"/>
</dbReference>
<dbReference type="Gene3D" id="1.10.101.10">
    <property type="entry name" value="PGBD-like superfamily/PGBD"/>
    <property type="match status" value="2"/>
</dbReference>
<dbReference type="SUPFAM" id="SSF47090">
    <property type="entry name" value="PGBD-like"/>
    <property type="match status" value="2"/>
</dbReference>
<keyword evidence="2" id="KW-0812">Transmembrane</keyword>
<evidence type="ECO:0000256" key="1">
    <source>
        <dbReference type="SAM" id="MobiDB-lite"/>
    </source>
</evidence>
<evidence type="ECO:0000313" key="4">
    <source>
        <dbReference type="EMBL" id="MBS2548473.1"/>
    </source>
</evidence>
<reference evidence="4 5" key="1">
    <citation type="submission" date="2020-02" db="EMBL/GenBank/DDBJ databases">
        <title>Acidophilic actinobacteria isolated from forest soil.</title>
        <authorList>
            <person name="Golinska P."/>
        </authorList>
    </citation>
    <scope>NUCLEOTIDE SEQUENCE [LARGE SCALE GENOMIC DNA]</scope>
    <source>
        <strain evidence="4 5">NL8</strain>
    </source>
</reference>
<gene>
    <name evidence="4" type="ORF">KGQ19_16525</name>
</gene>
<comment type="caution">
    <text evidence="4">The sequence shown here is derived from an EMBL/GenBank/DDBJ whole genome shotgun (WGS) entry which is preliminary data.</text>
</comment>
<keyword evidence="2" id="KW-0472">Membrane</keyword>
<feature type="region of interest" description="Disordered" evidence="1">
    <location>
        <begin position="172"/>
        <end position="229"/>
    </location>
</feature>
<sequence>MSVPVSDTASDPSQAYAAASVGTGGRGGAGLPPSEGGMTWELPSRDDATQAIPAQSAPPEPDPYEHLYRPEGGAARANPNATQVMAPVAADYGAPAGRPGYDQPAYDQPIDYQAGGGGAYAEPYDGGYADDYPGEPGRGPRASRGAMIGIGVAAGAVLVIVVSLITLGGHSSTPSAGPSGAQGSVTTPTGTPSSSAPSSASATTSTSSSPSSSASSPSQHTPGVMQLGDSGADVKWLQSRLKQLGVYNGPISGTFDQATQAAVAAFQAKAHPADPSGSVGRSTKTALIAAGSKPTLTAALPNMPGGPFGGDKHHKGGSAADVKRLQQALASALNIDLKATGQYDVDTFGAVVQYQSAMHLMADGVVNGPVWADLQQGKITG</sequence>
<feature type="compositionally biased region" description="Low complexity" evidence="1">
    <location>
        <begin position="186"/>
        <end position="218"/>
    </location>
</feature>
<organism evidence="4 5">
    <name type="scientific">Catenulispora pinistramenti</name>
    <dbReference type="NCBI Taxonomy" id="2705254"/>
    <lineage>
        <taxon>Bacteria</taxon>
        <taxon>Bacillati</taxon>
        <taxon>Actinomycetota</taxon>
        <taxon>Actinomycetes</taxon>
        <taxon>Catenulisporales</taxon>
        <taxon>Catenulisporaceae</taxon>
        <taxon>Catenulispora</taxon>
    </lineage>
</organism>
<feature type="region of interest" description="Disordered" evidence="1">
    <location>
        <begin position="95"/>
        <end position="118"/>
    </location>
</feature>
<name>A0ABS5KQZ9_9ACTN</name>
<feature type="region of interest" description="Disordered" evidence="1">
    <location>
        <begin position="1"/>
        <end position="77"/>
    </location>
</feature>
<accession>A0ABS5KQZ9</accession>
<feature type="compositionally biased region" description="Polar residues" evidence="1">
    <location>
        <begin position="172"/>
        <end position="185"/>
    </location>
</feature>
<keyword evidence="2" id="KW-1133">Transmembrane helix</keyword>
<dbReference type="RefSeq" id="WP_212010054.1">
    <property type="nucleotide sequence ID" value="NZ_JAAFYZ010000049.1"/>
</dbReference>